<dbReference type="InterPro" id="IPR002793">
    <property type="entry name" value="Endonuclease_NucS"/>
</dbReference>
<name>A0ABY1KVI4_9BACI</name>
<proteinExistence type="predicted"/>
<dbReference type="PANTHER" id="PTHR38814">
    <property type="entry name" value="ENDONUCLEASE NUCS"/>
    <property type="match status" value="1"/>
</dbReference>
<evidence type="ECO:0000313" key="4">
    <source>
        <dbReference type="Proteomes" id="UP000199777"/>
    </source>
</evidence>
<keyword evidence="1" id="KW-0238">DNA-binding</keyword>
<dbReference type="Gene3D" id="3.40.1350.10">
    <property type="match status" value="1"/>
</dbReference>
<dbReference type="Proteomes" id="UP000199777">
    <property type="component" value="Unassembled WGS sequence"/>
</dbReference>
<evidence type="ECO:0000259" key="2">
    <source>
        <dbReference type="Pfam" id="PF01939"/>
    </source>
</evidence>
<evidence type="ECO:0000256" key="1">
    <source>
        <dbReference type="ARBA" id="ARBA00023125"/>
    </source>
</evidence>
<sequence>MHVISEKELEDILTLHPELIEQDIVLLERQAQLENRRTDLTFADREDNVLVVEIKKDEVIKENVDQIKDYKKRLSRKLVSPPRAMLVGQSISAEARAECRNSGIEYIEVDLEEIFHYLQQEDEPLYHSIFVQGKLHEKAKETKAIGFREYLGEISPLGVPVTSYQFFAPRDASPELSEDGEKNRVVADQFMNLLKSMECDSILFEGQARVSRKMDEDPRWKEKAKGAWKGWEVPYRLDVKGMEEPIPCEVYLGSIGYRGNTNTFSDGISRFMEVRVGKGKKQVKTQYGFHKHLMTNQEGLLPYFELKFNAKGLPKELWSDIYRTLEHYGFELMEGEKGKRFLVVGDIYLHSDNIETQLERLLVSLFSLTVVKGFYKGIGVVPLLPPSQGE</sequence>
<keyword evidence="4" id="KW-1185">Reference proteome</keyword>
<gene>
    <name evidence="3" type="ORF">SAMN05421758_106227</name>
</gene>
<dbReference type="InterPro" id="IPR011856">
    <property type="entry name" value="tRNA_endonuc-like_dom_sf"/>
</dbReference>
<organism evidence="3 4">
    <name type="scientific">Salimicrobium salexigens</name>
    <dbReference type="NCBI Taxonomy" id="908941"/>
    <lineage>
        <taxon>Bacteria</taxon>
        <taxon>Bacillati</taxon>
        <taxon>Bacillota</taxon>
        <taxon>Bacilli</taxon>
        <taxon>Bacillales</taxon>
        <taxon>Bacillaceae</taxon>
        <taxon>Salimicrobium</taxon>
    </lineage>
</organism>
<dbReference type="InterPro" id="IPR048301">
    <property type="entry name" value="NucS_C"/>
</dbReference>
<dbReference type="RefSeq" id="WP_076571785.1">
    <property type="nucleotide sequence ID" value="NZ_FTOK01000006.1"/>
</dbReference>
<dbReference type="EMBL" id="FTOK01000006">
    <property type="protein sequence ID" value="SIS83020.1"/>
    <property type="molecule type" value="Genomic_DNA"/>
</dbReference>
<dbReference type="PANTHER" id="PTHR38814:SF1">
    <property type="entry name" value="ENDONUCLEASE NUCS"/>
    <property type="match status" value="1"/>
</dbReference>
<dbReference type="Pfam" id="PF01939">
    <property type="entry name" value="NucS_C"/>
    <property type="match status" value="1"/>
</dbReference>
<accession>A0ABY1KVI4</accession>
<comment type="caution">
    <text evidence="3">The sequence shown here is derived from an EMBL/GenBank/DDBJ whole genome shotgun (WGS) entry which is preliminary data.</text>
</comment>
<protein>
    <recommendedName>
        <fullName evidence="2">Endonuclease NucS C-terminal domain-containing protein</fullName>
    </recommendedName>
</protein>
<evidence type="ECO:0000313" key="3">
    <source>
        <dbReference type="EMBL" id="SIS83020.1"/>
    </source>
</evidence>
<reference evidence="3 4" key="1">
    <citation type="submission" date="2017-01" db="EMBL/GenBank/DDBJ databases">
        <authorList>
            <person name="Varghese N."/>
            <person name="Submissions S."/>
        </authorList>
    </citation>
    <scope>NUCLEOTIDE SEQUENCE [LARGE SCALE GENOMIC DNA]</scope>
    <source>
        <strain evidence="3 4">DSM 22782</strain>
    </source>
</reference>
<feature type="domain" description="Endonuclease NucS C-terminal" evidence="2">
    <location>
        <begin position="5"/>
        <end position="110"/>
    </location>
</feature>